<dbReference type="EMBL" id="JNSK01000019">
    <property type="protein sequence ID" value="KGA18858.1"/>
    <property type="molecule type" value="Genomic_DNA"/>
</dbReference>
<evidence type="ECO:0000259" key="1">
    <source>
        <dbReference type="SMART" id="SM00481"/>
    </source>
</evidence>
<dbReference type="InterPro" id="IPR016195">
    <property type="entry name" value="Pol/histidinol_Pase-like"/>
</dbReference>
<dbReference type="PANTHER" id="PTHR42924">
    <property type="entry name" value="EXONUCLEASE"/>
    <property type="match status" value="1"/>
</dbReference>
<dbReference type="SUPFAM" id="SSF89550">
    <property type="entry name" value="PHP domain-like"/>
    <property type="match status" value="1"/>
</dbReference>
<gene>
    <name evidence="2" type="ORF">GM50_7455</name>
</gene>
<dbReference type="InterPro" id="IPR004013">
    <property type="entry name" value="PHP_dom"/>
</dbReference>
<dbReference type="Gene3D" id="1.10.150.650">
    <property type="match status" value="1"/>
</dbReference>
<evidence type="ECO:0000313" key="2">
    <source>
        <dbReference type="EMBL" id="KGA18858.1"/>
    </source>
</evidence>
<dbReference type="AlphaFoldDB" id="A0A094SK55"/>
<proteinExistence type="predicted"/>
<feature type="domain" description="Polymerase/histidinol phosphatase N-terminal" evidence="1">
    <location>
        <begin position="19"/>
        <end position="83"/>
    </location>
</feature>
<comment type="caution">
    <text evidence="2">The sequence shown here is derived from an EMBL/GenBank/DDBJ whole genome shotgun (WGS) entry which is preliminary data.</text>
</comment>
<dbReference type="Pfam" id="PF02811">
    <property type="entry name" value="PHP"/>
    <property type="match status" value="1"/>
</dbReference>
<name>A0A094SK55_9ZZZZ</name>
<dbReference type="PANTHER" id="PTHR42924:SF3">
    <property type="entry name" value="POLYMERASE_HISTIDINOL PHOSPHATASE N-TERMINAL DOMAIN-CONTAINING PROTEIN"/>
    <property type="match status" value="1"/>
</dbReference>
<dbReference type="GO" id="GO:0035312">
    <property type="term" value="F:5'-3' DNA exonuclease activity"/>
    <property type="evidence" value="ECO:0007669"/>
    <property type="project" value="TreeGrafter"/>
</dbReference>
<dbReference type="GO" id="GO:0004534">
    <property type="term" value="F:5'-3' RNA exonuclease activity"/>
    <property type="evidence" value="ECO:0007669"/>
    <property type="project" value="TreeGrafter"/>
</dbReference>
<dbReference type="Gene3D" id="3.20.20.140">
    <property type="entry name" value="Metal-dependent hydrolases"/>
    <property type="match status" value="1"/>
</dbReference>
<organism evidence="2">
    <name type="scientific">freshwater metagenome</name>
    <dbReference type="NCBI Taxonomy" id="449393"/>
    <lineage>
        <taxon>unclassified sequences</taxon>
        <taxon>metagenomes</taxon>
        <taxon>ecological metagenomes</taxon>
    </lineage>
</organism>
<dbReference type="SMART" id="SM00481">
    <property type="entry name" value="POLIIIAc"/>
    <property type="match status" value="1"/>
</dbReference>
<accession>A0A094SK55</accession>
<sequence length="298" mass="31780">MCVGSFANSSDGSGGLIVIDLHTHTTSSDGTDTPHALVNKALSSGITVLGLTDHDSTSGWAEAIRALRPGLTLALGAEVSCLTEDAVAVHMLGLLFDGENQKMQVMLEESRDSRLPRMRKMTELLSADGIDISLDEVFAAMPEGATLGRPHLADALVAKGHVKSRDEAFAELLNNSSKYYVTHIAPSPEEAIRVIRQAGGVAVIAHPFATRRGQTLSAMSFPSLIAAGLNGVEVDHRDHSQAEREQLRGIARELGLVITGASDYHGTGKLNLMGENLTDPHQWEILESMADARRAVTS</sequence>
<dbReference type="InterPro" id="IPR003141">
    <property type="entry name" value="Pol/His_phosphatase_N"/>
</dbReference>
<protein>
    <recommendedName>
        <fullName evidence="1">Polymerase/histidinol phosphatase N-terminal domain-containing protein</fullName>
    </recommendedName>
</protein>
<dbReference type="CDD" id="cd07438">
    <property type="entry name" value="PHP_HisPPase_AMP"/>
    <property type="match status" value="1"/>
</dbReference>
<reference evidence="2" key="1">
    <citation type="submission" date="2014-05" db="EMBL/GenBank/DDBJ databases">
        <title>Key roles for freshwater Actinobacteria revealed by deep metagenomic sequencing.</title>
        <authorList>
            <person name="Ghai R."/>
            <person name="Mizuno C.M."/>
            <person name="Picazo A."/>
            <person name="Camacho A."/>
            <person name="Rodriguez-Valera F."/>
        </authorList>
    </citation>
    <scope>NUCLEOTIDE SEQUENCE</scope>
</reference>
<dbReference type="InterPro" id="IPR052018">
    <property type="entry name" value="PHP_domain"/>
</dbReference>